<dbReference type="Proteomes" id="UP000019243">
    <property type="component" value="Unassembled WGS sequence"/>
</dbReference>
<organism evidence="1 2">
    <name type="scientific">Brochothrix campestris FSL F6-1037</name>
    <dbReference type="NCBI Taxonomy" id="1265861"/>
    <lineage>
        <taxon>Bacteria</taxon>
        <taxon>Bacillati</taxon>
        <taxon>Bacillota</taxon>
        <taxon>Bacilli</taxon>
        <taxon>Bacillales</taxon>
        <taxon>Listeriaceae</taxon>
        <taxon>Brochothrix</taxon>
    </lineage>
</organism>
<sequence length="205" mass="22234">MTKRQISLLVCIFLVACLSVSVIFVQKPTTSTLTAQPLADDMVAAGLVLQQHYHFSLSKQAEKKSPGVKLTMARYEDGKYIDTYAPIQAGLTKSGAFELSLKQLDDTIELTLKSGSLAAHTAPIKWQRPQAQLTMNESLLTKKTVFSTTKPTAIASYAEASAEQPVTAEQREAIASLTKKGDQRLANLSGLLVVSAQLIQLPELN</sequence>
<accession>W7CLA2</accession>
<proteinExistence type="predicted"/>
<reference evidence="1 2" key="1">
    <citation type="submission" date="2012-12" db="EMBL/GenBank/DDBJ databases">
        <title>Novel taxa of Listeriaceae from agricultural environments in the United States.</title>
        <authorList>
            <person name="den Bakker H.C."/>
            <person name="Allred A."/>
            <person name="Warchocki S."/>
            <person name="Wright E.M."/>
            <person name="Burrell A."/>
            <person name="Nightingale K.K."/>
            <person name="Kephart D."/>
            <person name="Wiedmann M."/>
        </authorList>
    </citation>
    <scope>NUCLEOTIDE SEQUENCE [LARGE SCALE GENOMIC DNA]</scope>
    <source>
        <strain evidence="1 2">FSL F6-1037</strain>
    </source>
</reference>
<protein>
    <submittedName>
        <fullName evidence="1">Uncharacterized protein</fullName>
    </submittedName>
</protein>
<gene>
    <name evidence="1" type="ORF">BCAMP_10025</name>
</gene>
<keyword evidence="2" id="KW-1185">Reference proteome</keyword>
<evidence type="ECO:0000313" key="1">
    <source>
        <dbReference type="EMBL" id="EUJ37360.1"/>
    </source>
</evidence>
<dbReference type="STRING" id="1265861.BCAMP_10025"/>
<comment type="caution">
    <text evidence="1">The sequence shown here is derived from an EMBL/GenBank/DDBJ whole genome shotgun (WGS) entry which is preliminary data.</text>
</comment>
<name>W7CLA2_9LIST</name>
<evidence type="ECO:0000313" key="2">
    <source>
        <dbReference type="Proteomes" id="UP000019243"/>
    </source>
</evidence>
<dbReference type="RefSeq" id="WP_035315179.1">
    <property type="nucleotide sequence ID" value="NZ_AODH01000041.1"/>
</dbReference>
<dbReference type="AlphaFoldDB" id="W7CLA2"/>
<dbReference type="PROSITE" id="PS51257">
    <property type="entry name" value="PROKAR_LIPOPROTEIN"/>
    <property type="match status" value="1"/>
</dbReference>
<dbReference type="EMBL" id="AODH01000041">
    <property type="protein sequence ID" value="EUJ37360.1"/>
    <property type="molecule type" value="Genomic_DNA"/>
</dbReference>